<keyword evidence="1" id="KW-0472">Membrane</keyword>
<reference evidence="2" key="1">
    <citation type="submission" date="2019-03" db="EMBL/GenBank/DDBJ databases">
        <title>Complete genome sequences of Enterobacter asburiae str. MRY18-106 isolated from a patient in Japan.</title>
        <authorList>
            <person name="Sekizuka T."/>
            <person name="Matsui M."/>
            <person name="Takara T."/>
            <person name="Uechi A."/>
            <person name="Harakuni M."/>
            <person name="Kimura T."/>
            <person name="Suzuki S."/>
            <person name="Kuroda M."/>
        </authorList>
    </citation>
    <scope>NUCLEOTIDE SEQUENCE</scope>
    <source>
        <strain evidence="2">MRY18-106</strain>
    </source>
</reference>
<evidence type="ECO:0008006" key="3">
    <source>
        <dbReference type="Google" id="ProtNLM"/>
    </source>
</evidence>
<protein>
    <recommendedName>
        <fullName evidence="3">Host cell division inhibitor Icd-like protein</fullName>
    </recommendedName>
</protein>
<proteinExistence type="predicted"/>
<dbReference type="InterPro" id="IPR018880">
    <property type="entry name" value="Phage_P4_Ash"/>
</dbReference>
<evidence type="ECO:0000256" key="1">
    <source>
        <dbReference type="SAM" id="Phobius"/>
    </source>
</evidence>
<keyword evidence="1" id="KW-0812">Transmembrane</keyword>
<gene>
    <name evidence="2" type="ORF">MRY18106EAS_30600</name>
</gene>
<keyword evidence="1" id="KW-1133">Transmembrane helix</keyword>
<organism evidence="2">
    <name type="scientific">Enterobacter asburiae</name>
    <dbReference type="NCBI Taxonomy" id="61645"/>
    <lineage>
        <taxon>Bacteria</taxon>
        <taxon>Pseudomonadati</taxon>
        <taxon>Pseudomonadota</taxon>
        <taxon>Gammaproteobacteria</taxon>
        <taxon>Enterobacterales</taxon>
        <taxon>Enterobacteriaceae</taxon>
        <taxon>Enterobacter</taxon>
        <taxon>Enterobacter cloacae complex</taxon>
    </lineage>
</organism>
<name>A0A455VZD3_ENTAS</name>
<dbReference type="EMBL" id="AP019533">
    <property type="protein sequence ID" value="BBI96528.1"/>
    <property type="molecule type" value="Genomic_DNA"/>
</dbReference>
<feature type="transmembrane region" description="Helical" evidence="1">
    <location>
        <begin position="52"/>
        <end position="72"/>
    </location>
</feature>
<evidence type="ECO:0000313" key="2">
    <source>
        <dbReference type="EMBL" id="BBI96528.1"/>
    </source>
</evidence>
<dbReference type="AlphaFoldDB" id="A0A455VZD3"/>
<dbReference type="Pfam" id="PF10554">
    <property type="entry name" value="Phage_ASH"/>
    <property type="match status" value="1"/>
</dbReference>
<accession>A0A455VZD3</accession>
<sequence length="196" mass="21788">MPGFIFMFNKQNSVIKFLRHANCSGYIRSVAAKSATGRRNPSNLTATPHAPGVFFCVVALTHPYFMVWWLTVSIRYLRHIIQIMVVQAGQLSGWPVSVRAGIPTPVWATTHERRNSGGSVTRYLTEIAAMATIPALSHPQYTFVFLAVRRTDYAARPFAVRTVATCERAARMKLVADFVLSFAARIPMNKLGEVSA</sequence>
<dbReference type="NCBIfam" id="NF033153">
    <property type="entry name" value="phage_ICD_like"/>
    <property type="match status" value="1"/>
</dbReference>